<dbReference type="InterPro" id="IPR052343">
    <property type="entry name" value="Retrotransposon-Effector_Assoc"/>
</dbReference>
<sequence>MLNTAIWNVRGLNRRDHQVAVRDLVSEFRLHFIALLETRVLQSNVTRIQSGLLSRWRWFVDYAGPGNRIWIAWNDELIDVEFFNVESQFVHCRVTIQELQKTILITAVYGANEVSARRELWQGLIELAVTVGNVPWLVGGDFNAVLDMSENGLLSLRMQGERFTWHNESLGDGSIAFGRWINEDFWMEDGTSVTCHRWFQRGLSNMGRALKPGKERRGSAISWGSQNILHSPVDRHNSLLLRLEHCCRLVYLKASKLEQVMLRQRAKIQWLKDGDQCSKAFFRRVATRRSNKRVFQISDDDGNEQTDPTIISSIFVDFFQGLLGGDRTDRAIDIQYLRPWARHILMDDEARAIIRPVTIDEVKTAFFDIEEDKAPGPDGFSSGFFKAAWPVVGEEVSNAIIDFFKTGRLLKQMNATLLTLIPKVRNPHSVAEFRPTSCCNVIYKVITKILVSRIRESLDLLISPSQNAFVPGRLISDNVLLAQELFSGIINVGSHLDVP</sequence>
<organism evidence="2 3">
    <name type="scientific">Sesamum angolense</name>
    <dbReference type="NCBI Taxonomy" id="2727404"/>
    <lineage>
        <taxon>Eukaryota</taxon>
        <taxon>Viridiplantae</taxon>
        <taxon>Streptophyta</taxon>
        <taxon>Embryophyta</taxon>
        <taxon>Tracheophyta</taxon>
        <taxon>Spermatophyta</taxon>
        <taxon>Magnoliopsida</taxon>
        <taxon>eudicotyledons</taxon>
        <taxon>Gunneridae</taxon>
        <taxon>Pentapetalae</taxon>
        <taxon>asterids</taxon>
        <taxon>lamiids</taxon>
        <taxon>Lamiales</taxon>
        <taxon>Pedaliaceae</taxon>
        <taxon>Sesamum</taxon>
    </lineage>
</organism>
<dbReference type="Pfam" id="PF03372">
    <property type="entry name" value="Exo_endo_phos"/>
    <property type="match status" value="1"/>
</dbReference>
<comment type="caution">
    <text evidence="2">The sequence shown here is derived from an EMBL/GenBank/DDBJ whole genome shotgun (WGS) entry which is preliminary data.</text>
</comment>
<dbReference type="AlphaFoldDB" id="A0AAE1T8Y3"/>
<evidence type="ECO:0000313" key="3">
    <source>
        <dbReference type="Proteomes" id="UP001289374"/>
    </source>
</evidence>
<keyword evidence="3" id="KW-1185">Reference proteome</keyword>
<dbReference type="Gene3D" id="3.60.10.10">
    <property type="entry name" value="Endonuclease/exonuclease/phosphatase"/>
    <property type="match status" value="1"/>
</dbReference>
<gene>
    <name evidence="2" type="ORF">Sango_3064400</name>
</gene>
<reference evidence="2" key="2">
    <citation type="journal article" date="2024" name="Plant">
        <title>Genomic evolution and insights into agronomic trait innovations of Sesamum species.</title>
        <authorList>
            <person name="Miao H."/>
            <person name="Wang L."/>
            <person name="Qu L."/>
            <person name="Liu H."/>
            <person name="Sun Y."/>
            <person name="Le M."/>
            <person name="Wang Q."/>
            <person name="Wei S."/>
            <person name="Zheng Y."/>
            <person name="Lin W."/>
            <person name="Duan Y."/>
            <person name="Cao H."/>
            <person name="Xiong S."/>
            <person name="Wang X."/>
            <person name="Wei L."/>
            <person name="Li C."/>
            <person name="Ma Q."/>
            <person name="Ju M."/>
            <person name="Zhao R."/>
            <person name="Li G."/>
            <person name="Mu C."/>
            <person name="Tian Q."/>
            <person name="Mei H."/>
            <person name="Zhang T."/>
            <person name="Gao T."/>
            <person name="Zhang H."/>
        </authorList>
    </citation>
    <scope>NUCLEOTIDE SEQUENCE</scope>
    <source>
        <strain evidence="2">K16</strain>
    </source>
</reference>
<evidence type="ECO:0000313" key="2">
    <source>
        <dbReference type="EMBL" id="KAK4384403.1"/>
    </source>
</evidence>
<proteinExistence type="predicted"/>
<dbReference type="GO" id="GO:0003824">
    <property type="term" value="F:catalytic activity"/>
    <property type="evidence" value="ECO:0007669"/>
    <property type="project" value="InterPro"/>
</dbReference>
<accession>A0AAE1T8Y3</accession>
<dbReference type="PANTHER" id="PTHR46890:SF48">
    <property type="entry name" value="RNA-DIRECTED DNA POLYMERASE"/>
    <property type="match status" value="1"/>
</dbReference>
<dbReference type="InterPro" id="IPR036691">
    <property type="entry name" value="Endo/exonu/phosph_ase_sf"/>
</dbReference>
<dbReference type="PANTHER" id="PTHR46890">
    <property type="entry name" value="NON-LTR RETROLELEMENT REVERSE TRANSCRIPTASE-LIKE PROTEIN-RELATED"/>
    <property type="match status" value="1"/>
</dbReference>
<feature type="domain" description="Endonuclease/exonuclease/phosphatase" evidence="1">
    <location>
        <begin position="7"/>
        <end position="161"/>
    </location>
</feature>
<protein>
    <recommendedName>
        <fullName evidence="1">Endonuclease/exonuclease/phosphatase domain-containing protein</fullName>
    </recommendedName>
</protein>
<dbReference type="InterPro" id="IPR005135">
    <property type="entry name" value="Endo/exonuclease/phosphatase"/>
</dbReference>
<dbReference type="SUPFAM" id="SSF56219">
    <property type="entry name" value="DNase I-like"/>
    <property type="match status" value="1"/>
</dbReference>
<evidence type="ECO:0000259" key="1">
    <source>
        <dbReference type="Pfam" id="PF03372"/>
    </source>
</evidence>
<reference evidence="2" key="1">
    <citation type="submission" date="2020-06" db="EMBL/GenBank/DDBJ databases">
        <authorList>
            <person name="Li T."/>
            <person name="Hu X."/>
            <person name="Zhang T."/>
            <person name="Song X."/>
            <person name="Zhang H."/>
            <person name="Dai N."/>
            <person name="Sheng W."/>
            <person name="Hou X."/>
            <person name="Wei L."/>
        </authorList>
    </citation>
    <scope>NUCLEOTIDE SEQUENCE</scope>
    <source>
        <strain evidence="2">K16</strain>
        <tissue evidence="2">Leaf</tissue>
    </source>
</reference>
<dbReference type="EMBL" id="JACGWL010000155">
    <property type="protein sequence ID" value="KAK4384403.1"/>
    <property type="molecule type" value="Genomic_DNA"/>
</dbReference>
<name>A0AAE1T8Y3_9LAMI</name>
<dbReference type="Proteomes" id="UP001289374">
    <property type="component" value="Unassembled WGS sequence"/>
</dbReference>